<dbReference type="AlphaFoldDB" id="A0A443KCM4"/>
<comment type="caution">
    <text evidence="2">The sequence shown here is derived from an EMBL/GenBank/DDBJ whole genome shotgun (WGS) entry which is preliminary data.</text>
</comment>
<feature type="transmembrane region" description="Helical" evidence="1">
    <location>
        <begin position="149"/>
        <end position="174"/>
    </location>
</feature>
<feature type="transmembrane region" description="Helical" evidence="1">
    <location>
        <begin position="72"/>
        <end position="95"/>
    </location>
</feature>
<name>A0A443KCM4_9RHOB</name>
<dbReference type="RefSeq" id="WP_128232750.1">
    <property type="nucleotide sequence ID" value="NZ_SAUY01000015.1"/>
</dbReference>
<organism evidence="2 3">
    <name type="scientific">Paenirhodobacter populi</name>
    <dbReference type="NCBI Taxonomy" id="2306993"/>
    <lineage>
        <taxon>Bacteria</taxon>
        <taxon>Pseudomonadati</taxon>
        <taxon>Pseudomonadota</taxon>
        <taxon>Alphaproteobacteria</taxon>
        <taxon>Rhodobacterales</taxon>
        <taxon>Rhodobacter group</taxon>
        <taxon>Paenirhodobacter</taxon>
    </lineage>
</organism>
<dbReference type="Proteomes" id="UP000284451">
    <property type="component" value="Unassembled WGS sequence"/>
</dbReference>
<accession>A0A443KCM4</accession>
<evidence type="ECO:0000313" key="2">
    <source>
        <dbReference type="EMBL" id="RWR30544.1"/>
    </source>
</evidence>
<reference evidence="2 3" key="2">
    <citation type="submission" date="2019-01" db="EMBL/GenBank/DDBJ databases">
        <authorList>
            <person name="Li Y."/>
        </authorList>
    </citation>
    <scope>NUCLEOTIDE SEQUENCE [LARGE SCALE GENOMIC DNA]</scope>
    <source>
        <strain evidence="2 3">07D10-4-3</strain>
    </source>
</reference>
<keyword evidence="1" id="KW-0812">Transmembrane</keyword>
<feature type="transmembrane region" description="Helical" evidence="1">
    <location>
        <begin position="27"/>
        <end position="52"/>
    </location>
</feature>
<dbReference type="EMBL" id="SAUY01000015">
    <property type="protein sequence ID" value="RWR30544.1"/>
    <property type="molecule type" value="Genomic_DNA"/>
</dbReference>
<proteinExistence type="predicted"/>
<evidence type="ECO:0000256" key="1">
    <source>
        <dbReference type="SAM" id="Phobius"/>
    </source>
</evidence>
<sequence>MQILAKLEKLLVATGDGIEKLSSSGRALVSAWIIGLSVLSAFVIAVMVVFLLRPHVPAFQEMTLGEYLSIMLHSSLAKLMFLLLTGFCATCFYIASLPVREFRDTGRFWFTGKAIIYSLAFYGLANLLNGVIASLFYEDSKFGAVLRFGASLICGGAAVAAAVLAISAALIFIIEILRNREMRS</sequence>
<protein>
    <submittedName>
        <fullName evidence="2">Uncharacterized protein</fullName>
    </submittedName>
</protein>
<feature type="transmembrane region" description="Helical" evidence="1">
    <location>
        <begin position="115"/>
        <end position="137"/>
    </location>
</feature>
<gene>
    <name evidence="2" type="ORF">D2T29_12800</name>
</gene>
<keyword evidence="1" id="KW-1133">Transmembrane helix</keyword>
<keyword evidence="1" id="KW-0472">Membrane</keyword>
<evidence type="ECO:0000313" key="3">
    <source>
        <dbReference type="Proteomes" id="UP000284451"/>
    </source>
</evidence>
<reference evidence="2 3" key="1">
    <citation type="submission" date="2019-01" db="EMBL/GenBank/DDBJ databases">
        <title>Sinorhodobacter populi sp. nov. isolated from the symptomatic bark tissue of Populus euramericana canker.</title>
        <authorList>
            <person name="Xu G."/>
        </authorList>
    </citation>
    <scope>NUCLEOTIDE SEQUENCE [LARGE SCALE GENOMIC DNA]</scope>
    <source>
        <strain evidence="2 3">07D10-4-3</strain>
    </source>
</reference>